<organism evidence="2 3">
    <name type="scientific">Plasmodium vivax India VII</name>
    <dbReference type="NCBI Taxonomy" id="1077284"/>
    <lineage>
        <taxon>Eukaryota</taxon>
        <taxon>Sar</taxon>
        <taxon>Alveolata</taxon>
        <taxon>Apicomplexa</taxon>
        <taxon>Aconoidasida</taxon>
        <taxon>Haemosporida</taxon>
        <taxon>Plasmodiidae</taxon>
        <taxon>Plasmodium</taxon>
        <taxon>Plasmodium (Plasmodium)</taxon>
    </lineage>
</organism>
<reference evidence="2 3" key="1">
    <citation type="submission" date="2011-08" db="EMBL/GenBank/DDBJ databases">
        <title>The Genome Sequence of Plasmodium vivax India VII.</title>
        <authorList>
            <consortium name="The Broad Institute Genome Sequencing Platform"/>
            <consortium name="The Broad Institute Genome Sequencing Center for Infectious Disease"/>
            <person name="Neafsey D."/>
            <person name="Carlton J."/>
            <person name="Barnwell J."/>
            <person name="Collins W."/>
            <person name="Escalante A."/>
            <person name="Mullikin J."/>
            <person name="Saul A."/>
            <person name="Guigo R."/>
            <person name="Camara F."/>
            <person name="Young S.K."/>
            <person name="Zeng Q."/>
            <person name="Gargeya S."/>
            <person name="Fitzgerald M."/>
            <person name="Haas B."/>
            <person name="Abouelleil A."/>
            <person name="Alvarado L."/>
            <person name="Arachchi H.M."/>
            <person name="Berlin A."/>
            <person name="Brown A."/>
            <person name="Chapman S.B."/>
            <person name="Chen Z."/>
            <person name="Dunbar C."/>
            <person name="Freedman E."/>
            <person name="Gearin G."/>
            <person name="Gellesch M."/>
            <person name="Goldberg J."/>
            <person name="Griggs A."/>
            <person name="Gujja S."/>
            <person name="Heiman D."/>
            <person name="Howarth C."/>
            <person name="Larson L."/>
            <person name="Lui A."/>
            <person name="MacDonald P.J.P."/>
            <person name="Montmayeur A."/>
            <person name="Murphy C."/>
            <person name="Neiman D."/>
            <person name="Pearson M."/>
            <person name="Priest M."/>
            <person name="Roberts A."/>
            <person name="Saif S."/>
            <person name="Shea T."/>
            <person name="Shenoy N."/>
            <person name="Sisk P."/>
            <person name="Stolte C."/>
            <person name="Sykes S."/>
            <person name="Wortman J."/>
            <person name="Nusbaum C."/>
            <person name="Birren B."/>
        </authorList>
    </citation>
    <scope>NUCLEOTIDE SEQUENCE [LARGE SCALE GENOMIC DNA]</scope>
    <source>
        <strain evidence="2 3">India VII</strain>
    </source>
</reference>
<name>A0A0J9S1Z9_PLAVI</name>
<keyword evidence="1" id="KW-0472">Membrane</keyword>
<dbReference type="Pfam" id="PF12420">
    <property type="entry name" value="DUF3671"/>
    <property type="match status" value="1"/>
</dbReference>
<keyword evidence="1" id="KW-1133">Transmembrane helix</keyword>
<dbReference type="AlphaFoldDB" id="A0A0J9S1Z9"/>
<feature type="transmembrane region" description="Helical" evidence="1">
    <location>
        <begin position="228"/>
        <end position="253"/>
    </location>
</feature>
<dbReference type="EMBL" id="KQ234625">
    <property type="protein sequence ID" value="KMZ76771.1"/>
    <property type="molecule type" value="Genomic_DNA"/>
</dbReference>
<evidence type="ECO:0008006" key="4">
    <source>
        <dbReference type="Google" id="ProtNLM"/>
    </source>
</evidence>
<feature type="transmembrane region" description="Helical" evidence="1">
    <location>
        <begin position="13"/>
        <end position="31"/>
    </location>
</feature>
<evidence type="ECO:0000313" key="2">
    <source>
        <dbReference type="EMBL" id="KMZ76771.1"/>
    </source>
</evidence>
<proteinExistence type="predicted"/>
<gene>
    <name evidence="2" type="ORF">PVIIG_05852</name>
</gene>
<dbReference type="Proteomes" id="UP000053562">
    <property type="component" value="Unassembled WGS sequence"/>
</dbReference>
<keyword evidence="1" id="KW-0812">Transmembrane</keyword>
<protein>
    <recommendedName>
        <fullName evidence="4">Fam-l protein</fullName>
    </recommendedName>
</protein>
<feature type="transmembrane region" description="Helical" evidence="1">
    <location>
        <begin position="167"/>
        <end position="188"/>
    </location>
</feature>
<sequence>MVISMNFVIKKKLKIYTLIKIVTFIIFIWIYHTKDDNSNFGNFIGKKNNDINILDTVLHRSLSKYCFNEEPERRKLKESLTYDRDMKSTKTGWDQMSTYKTLKKGESSQLELYKKNYKKRYNKKKGLKKLDCYWEKKIFDKIEKVNVIAEKTQNRKMRFIKKILNKYTISLLLLALTPYLGLILPAMFGDKNPKYRFMNVYFGNCIDKTSDGACKSNFTHVSAEWQDALYYITNTLFFMSLIAFISIITYTAVKYIKHEFLKHGLGNITLKEYFRLLKKTF</sequence>
<evidence type="ECO:0000313" key="3">
    <source>
        <dbReference type="Proteomes" id="UP000053562"/>
    </source>
</evidence>
<accession>A0A0J9S1Z9</accession>
<dbReference type="InterPro" id="IPR022139">
    <property type="entry name" value="Fam-L/Fam-M-like_plasmodium"/>
</dbReference>
<evidence type="ECO:0000256" key="1">
    <source>
        <dbReference type="SAM" id="Phobius"/>
    </source>
</evidence>